<feature type="non-terminal residue" evidence="1">
    <location>
        <position position="1"/>
    </location>
</feature>
<accession>A0A383CM76</accession>
<proteinExistence type="predicted"/>
<name>A0A383CM76_9ZZZZ</name>
<evidence type="ECO:0000313" key="1">
    <source>
        <dbReference type="EMBL" id="SVE32895.1"/>
    </source>
</evidence>
<dbReference type="EMBL" id="UINC01209745">
    <property type="protein sequence ID" value="SVE32895.1"/>
    <property type="molecule type" value="Genomic_DNA"/>
</dbReference>
<sequence>DEIVVEIERRGWSITLERRET</sequence>
<gene>
    <name evidence="1" type="ORF">METZ01_LOCUS485749</name>
</gene>
<protein>
    <submittedName>
        <fullName evidence="1">Uncharacterized protein</fullName>
    </submittedName>
</protein>
<organism evidence="1">
    <name type="scientific">marine metagenome</name>
    <dbReference type="NCBI Taxonomy" id="408172"/>
    <lineage>
        <taxon>unclassified sequences</taxon>
        <taxon>metagenomes</taxon>
        <taxon>ecological metagenomes</taxon>
    </lineage>
</organism>
<reference evidence="1" key="1">
    <citation type="submission" date="2018-05" db="EMBL/GenBank/DDBJ databases">
        <authorList>
            <person name="Lanie J.A."/>
            <person name="Ng W.-L."/>
            <person name="Kazmierczak K.M."/>
            <person name="Andrzejewski T.M."/>
            <person name="Davidsen T.M."/>
            <person name="Wayne K.J."/>
            <person name="Tettelin H."/>
            <person name="Glass J.I."/>
            <person name="Rusch D."/>
            <person name="Podicherti R."/>
            <person name="Tsui H.-C.T."/>
            <person name="Winkler M.E."/>
        </authorList>
    </citation>
    <scope>NUCLEOTIDE SEQUENCE</scope>
</reference>
<dbReference type="AlphaFoldDB" id="A0A383CM76"/>